<name>A0A6A6NX89_9PEZI</name>
<keyword evidence="3" id="KW-1185">Reference proteome</keyword>
<organism evidence="2 3">
    <name type="scientific">Lineolata rhizophorae</name>
    <dbReference type="NCBI Taxonomy" id="578093"/>
    <lineage>
        <taxon>Eukaryota</taxon>
        <taxon>Fungi</taxon>
        <taxon>Dikarya</taxon>
        <taxon>Ascomycota</taxon>
        <taxon>Pezizomycotina</taxon>
        <taxon>Dothideomycetes</taxon>
        <taxon>Dothideomycetes incertae sedis</taxon>
        <taxon>Lineolatales</taxon>
        <taxon>Lineolataceae</taxon>
        <taxon>Lineolata</taxon>
    </lineage>
</organism>
<protein>
    <submittedName>
        <fullName evidence="2">Uncharacterized protein</fullName>
    </submittedName>
</protein>
<dbReference type="Proteomes" id="UP000799766">
    <property type="component" value="Unassembled WGS sequence"/>
</dbReference>
<proteinExistence type="predicted"/>
<gene>
    <name evidence="2" type="ORF">BDY21DRAFT_422202</name>
</gene>
<dbReference type="EMBL" id="MU001683">
    <property type="protein sequence ID" value="KAF2456356.1"/>
    <property type="molecule type" value="Genomic_DNA"/>
</dbReference>
<accession>A0A6A6NX89</accession>
<evidence type="ECO:0000256" key="1">
    <source>
        <dbReference type="SAM" id="MobiDB-lite"/>
    </source>
</evidence>
<reference evidence="2" key="1">
    <citation type="journal article" date="2020" name="Stud. Mycol.">
        <title>101 Dothideomycetes genomes: a test case for predicting lifestyles and emergence of pathogens.</title>
        <authorList>
            <person name="Haridas S."/>
            <person name="Albert R."/>
            <person name="Binder M."/>
            <person name="Bloem J."/>
            <person name="Labutti K."/>
            <person name="Salamov A."/>
            <person name="Andreopoulos B."/>
            <person name="Baker S."/>
            <person name="Barry K."/>
            <person name="Bills G."/>
            <person name="Bluhm B."/>
            <person name="Cannon C."/>
            <person name="Castanera R."/>
            <person name="Culley D."/>
            <person name="Daum C."/>
            <person name="Ezra D."/>
            <person name="Gonzalez J."/>
            <person name="Henrissat B."/>
            <person name="Kuo A."/>
            <person name="Liang C."/>
            <person name="Lipzen A."/>
            <person name="Lutzoni F."/>
            <person name="Magnuson J."/>
            <person name="Mondo S."/>
            <person name="Nolan M."/>
            <person name="Ohm R."/>
            <person name="Pangilinan J."/>
            <person name="Park H.-J."/>
            <person name="Ramirez L."/>
            <person name="Alfaro M."/>
            <person name="Sun H."/>
            <person name="Tritt A."/>
            <person name="Yoshinaga Y."/>
            <person name="Zwiers L.-H."/>
            <person name="Turgeon B."/>
            <person name="Goodwin S."/>
            <person name="Spatafora J."/>
            <person name="Crous P."/>
            <person name="Grigoriev I."/>
        </authorList>
    </citation>
    <scope>NUCLEOTIDE SEQUENCE</scope>
    <source>
        <strain evidence="2">ATCC 16933</strain>
    </source>
</reference>
<feature type="compositionally biased region" description="Polar residues" evidence="1">
    <location>
        <begin position="143"/>
        <end position="159"/>
    </location>
</feature>
<evidence type="ECO:0000313" key="3">
    <source>
        <dbReference type="Proteomes" id="UP000799766"/>
    </source>
</evidence>
<feature type="region of interest" description="Disordered" evidence="1">
    <location>
        <begin position="133"/>
        <end position="159"/>
    </location>
</feature>
<dbReference type="AlphaFoldDB" id="A0A6A6NX89"/>
<sequence>MATTASSEGARKRRRDKVAWKYLGSDSPEIQNTTRDGPTLQEECLINLSQAVMEIDYIVIHYSTHIIEENITKEDPGIPKAWLHQKLETSLSELSDILVETASEGLLGPEIRLTIRERWEALYMVGDTSPNPIRFASHHTKQRNNSSEFSEHPTQQIPD</sequence>
<evidence type="ECO:0000313" key="2">
    <source>
        <dbReference type="EMBL" id="KAF2456356.1"/>
    </source>
</evidence>